<dbReference type="CDD" id="cd06261">
    <property type="entry name" value="TM_PBP2"/>
    <property type="match status" value="1"/>
</dbReference>
<comment type="subcellular location">
    <subcellularLocation>
        <location evidence="2">Cell inner membrane</location>
        <topology evidence="2">Multi-pass membrane protein</topology>
    </subcellularLocation>
    <subcellularLocation>
        <location evidence="10">Cell membrane</location>
        <topology evidence="10">Multi-pass membrane protein</topology>
    </subcellularLocation>
</comment>
<comment type="caution">
    <text evidence="12">The sequence shown here is derived from an EMBL/GenBank/DDBJ whole genome shotgun (WGS) entry which is preliminary data.</text>
</comment>
<dbReference type="InterPro" id="IPR010065">
    <property type="entry name" value="AA_ABC_transptr_permease_3TM"/>
</dbReference>
<name>A0A840C3M5_9RHOB</name>
<accession>A0A840C3M5</accession>
<dbReference type="PANTHER" id="PTHR30614">
    <property type="entry name" value="MEMBRANE COMPONENT OF AMINO ACID ABC TRANSPORTER"/>
    <property type="match status" value="1"/>
</dbReference>
<gene>
    <name evidence="12" type="ORF">GGR17_000085</name>
</gene>
<keyword evidence="7" id="KW-0029">Amino-acid transport</keyword>
<dbReference type="InterPro" id="IPR000515">
    <property type="entry name" value="MetI-like"/>
</dbReference>
<dbReference type="GO" id="GO:0022857">
    <property type="term" value="F:transmembrane transporter activity"/>
    <property type="evidence" value="ECO:0007669"/>
    <property type="project" value="InterPro"/>
</dbReference>
<comment type="function">
    <text evidence="1">Part of the binding-protein-dependent transport system for glutamine; probably responsible for the translocation of the substrate across the membrane.</text>
</comment>
<feature type="domain" description="ABC transmembrane type-1" evidence="11">
    <location>
        <begin position="85"/>
        <end position="272"/>
    </location>
</feature>
<evidence type="ECO:0000256" key="10">
    <source>
        <dbReference type="RuleBase" id="RU363032"/>
    </source>
</evidence>
<evidence type="ECO:0000256" key="1">
    <source>
        <dbReference type="ARBA" id="ARBA00003159"/>
    </source>
</evidence>
<comment type="similarity">
    <text evidence="3">Belongs to the binding-protein-dependent transport system permease family. HisMQ subfamily.</text>
</comment>
<feature type="transmembrane region" description="Helical" evidence="10">
    <location>
        <begin position="34"/>
        <end position="52"/>
    </location>
</feature>
<feature type="transmembrane region" description="Helical" evidence="10">
    <location>
        <begin position="132"/>
        <end position="150"/>
    </location>
</feature>
<dbReference type="Pfam" id="PF00528">
    <property type="entry name" value="BPD_transp_1"/>
    <property type="match status" value="1"/>
</dbReference>
<keyword evidence="4 10" id="KW-0813">Transport</keyword>
<evidence type="ECO:0000259" key="11">
    <source>
        <dbReference type="PROSITE" id="PS50928"/>
    </source>
</evidence>
<dbReference type="GO" id="GO:0006865">
    <property type="term" value="P:amino acid transport"/>
    <property type="evidence" value="ECO:0007669"/>
    <property type="project" value="UniProtKB-KW"/>
</dbReference>
<evidence type="ECO:0000256" key="5">
    <source>
        <dbReference type="ARBA" id="ARBA00022475"/>
    </source>
</evidence>
<dbReference type="InterPro" id="IPR043429">
    <property type="entry name" value="ArtM/GltK/GlnP/TcyL/YhdX-like"/>
</dbReference>
<keyword evidence="13" id="KW-1185">Reference proteome</keyword>
<evidence type="ECO:0000256" key="9">
    <source>
        <dbReference type="ARBA" id="ARBA00023136"/>
    </source>
</evidence>
<dbReference type="NCBIfam" id="TIGR01726">
    <property type="entry name" value="HEQRo_perm_3TM"/>
    <property type="match status" value="1"/>
</dbReference>
<dbReference type="AlphaFoldDB" id="A0A840C3M5"/>
<evidence type="ECO:0000256" key="6">
    <source>
        <dbReference type="ARBA" id="ARBA00022692"/>
    </source>
</evidence>
<dbReference type="InterPro" id="IPR035906">
    <property type="entry name" value="MetI-like_sf"/>
</dbReference>
<keyword evidence="6 10" id="KW-0812">Transmembrane</keyword>
<evidence type="ECO:0000256" key="4">
    <source>
        <dbReference type="ARBA" id="ARBA00022448"/>
    </source>
</evidence>
<evidence type="ECO:0000313" key="12">
    <source>
        <dbReference type="EMBL" id="MBB4020294.1"/>
    </source>
</evidence>
<dbReference type="Proteomes" id="UP000585681">
    <property type="component" value="Unassembled WGS sequence"/>
</dbReference>
<keyword evidence="8 10" id="KW-1133">Transmembrane helix</keyword>
<evidence type="ECO:0000256" key="2">
    <source>
        <dbReference type="ARBA" id="ARBA00004429"/>
    </source>
</evidence>
<feature type="transmembrane region" description="Helical" evidence="10">
    <location>
        <begin position="91"/>
        <end position="111"/>
    </location>
</feature>
<dbReference type="GO" id="GO:0043190">
    <property type="term" value="C:ATP-binding cassette (ABC) transporter complex"/>
    <property type="evidence" value="ECO:0007669"/>
    <property type="project" value="InterPro"/>
</dbReference>
<dbReference type="Gene3D" id="1.10.3720.10">
    <property type="entry name" value="MetI-like"/>
    <property type="match status" value="1"/>
</dbReference>
<dbReference type="PROSITE" id="PS50928">
    <property type="entry name" value="ABC_TM1"/>
    <property type="match status" value="1"/>
</dbReference>
<keyword evidence="9 10" id="KW-0472">Membrane</keyword>
<sequence>MATTEINTETALQSYESYERKARLSLRRRNMSDLALFLVGAGVIVWGVLAGADAMRYNWQWYRVPQFFYRIIDGELIWGPLVRGLMVTLQITLWGALLAFALGLSVALLRLSRSFSGRWLSTVYLEAIRNTPLLVQMYLFYFVLSPILGIERFWTGVLCLAVFEASFISEIIRGGILSVPKSQWEAASSLGLKPSVTYLKVVLPQAVPLMLPPLTSSLVNLTKSSAIVSTIAIFDLTNEGRNVIADTFMTFEIWLTVAGIYLVLTVSMSVLAAWMERRSRRLHQR</sequence>
<feature type="transmembrane region" description="Helical" evidence="10">
    <location>
        <begin position="253"/>
        <end position="275"/>
    </location>
</feature>
<dbReference type="SUPFAM" id="SSF161098">
    <property type="entry name" value="MetI-like"/>
    <property type="match status" value="1"/>
</dbReference>
<dbReference type="PANTHER" id="PTHR30614:SF20">
    <property type="entry name" value="GLUTAMINE TRANSPORT SYSTEM PERMEASE PROTEIN GLNP"/>
    <property type="match status" value="1"/>
</dbReference>
<evidence type="ECO:0000313" key="13">
    <source>
        <dbReference type="Proteomes" id="UP000585681"/>
    </source>
</evidence>
<dbReference type="RefSeq" id="WP_144244634.1">
    <property type="nucleotide sequence ID" value="NZ_JACIEQ010000001.1"/>
</dbReference>
<evidence type="ECO:0000256" key="7">
    <source>
        <dbReference type="ARBA" id="ARBA00022970"/>
    </source>
</evidence>
<evidence type="ECO:0000256" key="8">
    <source>
        <dbReference type="ARBA" id="ARBA00022989"/>
    </source>
</evidence>
<dbReference type="EMBL" id="JACIEQ010000001">
    <property type="protein sequence ID" value="MBB4020294.1"/>
    <property type="molecule type" value="Genomic_DNA"/>
</dbReference>
<proteinExistence type="inferred from homology"/>
<organism evidence="12 13">
    <name type="scientific">Actibacterium naphthalenivorans</name>
    <dbReference type="NCBI Taxonomy" id="1614693"/>
    <lineage>
        <taxon>Bacteria</taxon>
        <taxon>Pseudomonadati</taxon>
        <taxon>Pseudomonadota</taxon>
        <taxon>Alphaproteobacteria</taxon>
        <taxon>Rhodobacterales</taxon>
        <taxon>Roseobacteraceae</taxon>
        <taxon>Actibacterium</taxon>
    </lineage>
</organism>
<keyword evidence="5" id="KW-1003">Cell membrane</keyword>
<evidence type="ECO:0000256" key="3">
    <source>
        <dbReference type="ARBA" id="ARBA00010072"/>
    </source>
</evidence>
<protein>
    <submittedName>
        <fullName evidence="12">Polar amino acid transport system permease protein</fullName>
    </submittedName>
</protein>
<reference evidence="12" key="1">
    <citation type="submission" date="2020-08" db="EMBL/GenBank/DDBJ databases">
        <title>Genomic Encyclopedia of Type Strains, Phase IV (KMG-IV): sequencing the most valuable type-strain genomes for metagenomic binning, comparative biology and taxonomic classification.</title>
        <authorList>
            <person name="Goeker M."/>
        </authorList>
    </citation>
    <scope>NUCLEOTIDE SEQUENCE [LARGE SCALE GENOMIC DNA]</scope>
    <source>
        <strain evidence="12">DSM 105040</strain>
    </source>
</reference>